<keyword evidence="1" id="KW-0812">Transmembrane</keyword>
<dbReference type="Proteomes" id="UP000182715">
    <property type="component" value="Unassembled WGS sequence"/>
</dbReference>
<dbReference type="EMBL" id="CVTF01000106">
    <property type="protein sequence ID" value="CRL92468.1"/>
    <property type="molecule type" value="Genomic_DNA"/>
</dbReference>
<feature type="transmembrane region" description="Helical" evidence="1">
    <location>
        <begin position="38"/>
        <end position="57"/>
    </location>
</feature>
<evidence type="ECO:0000313" key="3">
    <source>
        <dbReference type="Proteomes" id="UP000182715"/>
    </source>
</evidence>
<protein>
    <submittedName>
        <fullName evidence="2">Uncharacterized protein</fullName>
    </submittedName>
</protein>
<name>A0A0H5E070_NEIMI</name>
<organism evidence="2 3">
    <name type="scientific">Neisseria meningitidis serogroup B</name>
    <dbReference type="NCBI Taxonomy" id="491"/>
    <lineage>
        <taxon>Bacteria</taxon>
        <taxon>Pseudomonadati</taxon>
        <taxon>Pseudomonadota</taxon>
        <taxon>Betaproteobacteria</taxon>
        <taxon>Neisseriales</taxon>
        <taxon>Neisseriaceae</taxon>
        <taxon>Neisseria</taxon>
    </lineage>
</organism>
<sequence>MYCLRLRRLVLIFVNPLYNVGIGSGALLGHWVTQYVGISRIGIAGMLAAAAGLWLCLNLNRHIRT</sequence>
<dbReference type="AlphaFoldDB" id="A0A0H5E070"/>
<evidence type="ECO:0000256" key="1">
    <source>
        <dbReference type="SAM" id="Phobius"/>
    </source>
</evidence>
<keyword evidence="1" id="KW-0472">Membrane</keyword>
<evidence type="ECO:0000313" key="2">
    <source>
        <dbReference type="EMBL" id="CRL92468.1"/>
    </source>
</evidence>
<reference evidence="2 3" key="1">
    <citation type="submission" date="2014-11" db="EMBL/GenBank/DDBJ databases">
        <authorList>
            <person name="Diene M.Seydina."/>
        </authorList>
    </citation>
    <scope>NUCLEOTIDE SEQUENCE [LARGE SCALE GENOMIC DNA]</scope>
    <source>
        <strain evidence="2 3">Neisseria meningitidis CHUV</strain>
    </source>
</reference>
<feature type="transmembrane region" description="Helical" evidence="1">
    <location>
        <begin position="9"/>
        <end position="32"/>
    </location>
</feature>
<accession>A0A0H5E070</accession>
<proteinExistence type="predicted"/>
<keyword evidence="1" id="KW-1133">Transmembrane helix</keyword>